<dbReference type="Pfam" id="PF13145">
    <property type="entry name" value="Rotamase_2"/>
    <property type="match status" value="1"/>
</dbReference>
<dbReference type="PANTHER" id="PTHR47245">
    <property type="entry name" value="PEPTIDYLPROLYL ISOMERASE"/>
    <property type="match status" value="1"/>
</dbReference>
<comment type="catalytic activity">
    <reaction evidence="1">
        <text>[protein]-peptidylproline (omega=180) = [protein]-peptidylproline (omega=0)</text>
        <dbReference type="Rhea" id="RHEA:16237"/>
        <dbReference type="Rhea" id="RHEA-COMP:10747"/>
        <dbReference type="Rhea" id="RHEA-COMP:10748"/>
        <dbReference type="ChEBI" id="CHEBI:83833"/>
        <dbReference type="ChEBI" id="CHEBI:83834"/>
        <dbReference type="EC" id="5.2.1.8"/>
    </reaction>
</comment>
<accession>A0A068NSA7</accession>
<evidence type="ECO:0000259" key="8">
    <source>
        <dbReference type="Pfam" id="PF13145"/>
    </source>
</evidence>
<dbReference type="PANTHER" id="PTHR47245:SF1">
    <property type="entry name" value="FOLDASE PROTEIN PRSA"/>
    <property type="match status" value="1"/>
</dbReference>
<dbReference type="RefSeq" id="WP_144241164.1">
    <property type="nucleotide sequence ID" value="NZ_CP007139.1"/>
</dbReference>
<keyword evidence="3 7" id="KW-0732">Signal</keyword>
<feature type="signal peptide" evidence="7">
    <location>
        <begin position="1"/>
        <end position="21"/>
    </location>
</feature>
<evidence type="ECO:0000256" key="6">
    <source>
        <dbReference type="SAM" id="MobiDB-lite"/>
    </source>
</evidence>
<organism evidence="9 10">
    <name type="scientific">Fimbriimonas ginsengisoli Gsoil 348</name>
    <dbReference type="NCBI Taxonomy" id="661478"/>
    <lineage>
        <taxon>Bacteria</taxon>
        <taxon>Bacillati</taxon>
        <taxon>Armatimonadota</taxon>
        <taxon>Fimbriimonadia</taxon>
        <taxon>Fimbriimonadales</taxon>
        <taxon>Fimbriimonadaceae</taxon>
        <taxon>Fimbriimonas</taxon>
    </lineage>
</organism>
<feature type="compositionally biased region" description="Low complexity" evidence="6">
    <location>
        <begin position="346"/>
        <end position="363"/>
    </location>
</feature>
<feature type="domain" description="PpiC" evidence="8">
    <location>
        <begin position="152"/>
        <end position="266"/>
    </location>
</feature>
<dbReference type="Gene3D" id="1.10.4030.10">
    <property type="entry name" value="Porin chaperone SurA, peptide-binding domain"/>
    <property type="match status" value="1"/>
</dbReference>
<dbReference type="Proteomes" id="UP000027982">
    <property type="component" value="Chromosome"/>
</dbReference>
<dbReference type="STRING" id="661478.OP10G_2864"/>
<dbReference type="EMBL" id="CP007139">
    <property type="protein sequence ID" value="AIE86232.1"/>
    <property type="molecule type" value="Genomic_DNA"/>
</dbReference>
<sequence length="363" mass="39222">MKLSYLSVAAALLASGIIGCAKKEAASSSAAVATVNGEPISDQDYHDYLERMNMVFVNGGQGPQRVPTVGSVGFQGLRDIVERRIILQMAKEDGVLPTDADVTKELDERTKQQPDYATRMISQGGYTMKMLRNDILFELARENLVTKGVVVTMPEVETYIKENPKQFSEPARANLLVIALQDDAKKKQADQDLAAGQNFQTVAIRYSVDPRIKETGGAYPENVVDRMPKPLQDLVAKTAPGKATAWIHEGATWIKFFVQSKAPAKPIVMTEEKKKQVQRELKKSRGSLANDLPRRLGEKMKAAKIEVVPDHLNKPWTAMMDELKKSSPAPAGNPAGPGGAPGGPAPTGTAPAPGKATPGAKPK</sequence>
<evidence type="ECO:0000256" key="4">
    <source>
        <dbReference type="ARBA" id="ARBA00023110"/>
    </source>
</evidence>
<dbReference type="Pfam" id="PF13623">
    <property type="entry name" value="SurA_N_2"/>
    <property type="match status" value="1"/>
</dbReference>
<evidence type="ECO:0000256" key="1">
    <source>
        <dbReference type="ARBA" id="ARBA00000971"/>
    </source>
</evidence>
<name>A0A068NSA7_FIMGI</name>
<evidence type="ECO:0000256" key="2">
    <source>
        <dbReference type="ARBA" id="ARBA00013194"/>
    </source>
</evidence>
<dbReference type="GO" id="GO:0003755">
    <property type="term" value="F:peptidyl-prolyl cis-trans isomerase activity"/>
    <property type="evidence" value="ECO:0007669"/>
    <property type="project" value="UniProtKB-KW"/>
</dbReference>
<dbReference type="Gene3D" id="3.10.50.40">
    <property type="match status" value="1"/>
</dbReference>
<dbReference type="AlphaFoldDB" id="A0A068NSA7"/>
<dbReference type="EC" id="5.2.1.8" evidence="2"/>
<feature type="region of interest" description="Disordered" evidence="6">
    <location>
        <begin position="317"/>
        <end position="363"/>
    </location>
</feature>
<evidence type="ECO:0000256" key="3">
    <source>
        <dbReference type="ARBA" id="ARBA00022729"/>
    </source>
</evidence>
<keyword evidence="10" id="KW-1185">Reference proteome</keyword>
<dbReference type="HOGENOM" id="CLU_762364_0_0_0"/>
<dbReference type="InterPro" id="IPR027304">
    <property type="entry name" value="Trigger_fact/SurA_dom_sf"/>
</dbReference>
<proteinExistence type="predicted"/>
<reference evidence="9 10" key="1">
    <citation type="journal article" date="2014" name="PLoS ONE">
        <title>The first complete genome sequence of the class fimbriimonadia in the phylum armatimonadetes.</title>
        <authorList>
            <person name="Hu Z.Y."/>
            <person name="Wang Y.Z."/>
            <person name="Im W.T."/>
            <person name="Wang S.Y."/>
            <person name="Zhao G.P."/>
            <person name="Zheng H.J."/>
            <person name="Quan Z.X."/>
        </authorList>
    </citation>
    <scope>NUCLEOTIDE SEQUENCE [LARGE SCALE GENOMIC DNA]</scope>
    <source>
        <strain evidence="9">Gsoil 348</strain>
    </source>
</reference>
<dbReference type="KEGG" id="fgi:OP10G_2864"/>
<feature type="chain" id="PRO_5001651810" description="peptidylprolyl isomerase" evidence="7">
    <location>
        <begin position="22"/>
        <end position="363"/>
    </location>
</feature>
<evidence type="ECO:0000313" key="10">
    <source>
        <dbReference type="Proteomes" id="UP000027982"/>
    </source>
</evidence>
<evidence type="ECO:0000256" key="5">
    <source>
        <dbReference type="ARBA" id="ARBA00023235"/>
    </source>
</evidence>
<evidence type="ECO:0000256" key="7">
    <source>
        <dbReference type="SAM" id="SignalP"/>
    </source>
</evidence>
<dbReference type="SUPFAM" id="SSF54534">
    <property type="entry name" value="FKBP-like"/>
    <property type="match status" value="1"/>
</dbReference>
<evidence type="ECO:0000313" key="9">
    <source>
        <dbReference type="EMBL" id="AIE86232.1"/>
    </source>
</evidence>
<dbReference type="InterPro" id="IPR000297">
    <property type="entry name" value="PPIase_PpiC"/>
</dbReference>
<gene>
    <name evidence="9" type="ORF">OP10G_2864</name>
</gene>
<dbReference type="SUPFAM" id="SSF109998">
    <property type="entry name" value="Triger factor/SurA peptide-binding domain-like"/>
    <property type="match status" value="1"/>
</dbReference>
<keyword evidence="5 9" id="KW-0413">Isomerase</keyword>
<dbReference type="eggNOG" id="COG0760">
    <property type="taxonomic scope" value="Bacteria"/>
</dbReference>
<protein>
    <recommendedName>
        <fullName evidence="2">peptidylprolyl isomerase</fullName>
        <ecNumber evidence="2">5.2.1.8</ecNumber>
    </recommendedName>
</protein>
<keyword evidence="4" id="KW-0697">Rotamase</keyword>
<dbReference type="PROSITE" id="PS51257">
    <property type="entry name" value="PROKAR_LIPOPROTEIN"/>
    <property type="match status" value="1"/>
</dbReference>
<dbReference type="InterPro" id="IPR050245">
    <property type="entry name" value="PrsA_foldase"/>
</dbReference>
<dbReference type="OrthoDB" id="2677468at2"/>
<dbReference type="InterPro" id="IPR046357">
    <property type="entry name" value="PPIase_dom_sf"/>
</dbReference>